<dbReference type="GO" id="GO:0019627">
    <property type="term" value="P:urea metabolic process"/>
    <property type="evidence" value="ECO:0007669"/>
    <property type="project" value="InterPro"/>
</dbReference>
<evidence type="ECO:0000256" key="2">
    <source>
        <dbReference type="ARBA" id="ARBA00022490"/>
    </source>
</evidence>
<dbReference type="Pfam" id="PF05194">
    <property type="entry name" value="UreE_C"/>
    <property type="match status" value="1"/>
</dbReference>
<dbReference type="SMART" id="SM00988">
    <property type="entry name" value="UreE_N"/>
    <property type="match status" value="1"/>
</dbReference>
<dbReference type="GO" id="GO:0051082">
    <property type="term" value="F:unfolded protein binding"/>
    <property type="evidence" value="ECO:0007669"/>
    <property type="project" value="UniProtKB-UniRule"/>
</dbReference>
<evidence type="ECO:0000313" key="9">
    <source>
        <dbReference type="Proteomes" id="UP000825009"/>
    </source>
</evidence>
<dbReference type="GO" id="GO:0005737">
    <property type="term" value="C:cytoplasm"/>
    <property type="evidence" value="ECO:0007669"/>
    <property type="project" value="UniProtKB-SubCell"/>
</dbReference>
<dbReference type="EMBL" id="CP079194">
    <property type="protein sequence ID" value="QXT40529.1"/>
    <property type="molecule type" value="Genomic_DNA"/>
</dbReference>
<dbReference type="InterPro" id="IPR012406">
    <property type="entry name" value="UreE"/>
</dbReference>
<keyword evidence="4 5" id="KW-0143">Chaperone</keyword>
<name>A0A8F6TYX5_9RHOB</name>
<evidence type="ECO:0000256" key="3">
    <source>
        <dbReference type="ARBA" id="ARBA00022596"/>
    </source>
</evidence>
<dbReference type="RefSeq" id="WP_219003788.1">
    <property type="nucleotide sequence ID" value="NZ_CP079194.1"/>
</dbReference>
<feature type="region of interest" description="Disordered" evidence="6">
    <location>
        <begin position="137"/>
        <end position="157"/>
    </location>
</feature>
<feature type="compositionally biased region" description="Basic and acidic residues" evidence="6">
    <location>
        <begin position="146"/>
        <end position="157"/>
    </location>
</feature>
<protein>
    <recommendedName>
        <fullName evidence="5">Urease accessory protein UreE</fullName>
    </recommendedName>
</protein>
<accession>A0A8F6TYX5</accession>
<dbReference type="InterPro" id="IPR004029">
    <property type="entry name" value="UreE_N"/>
</dbReference>
<evidence type="ECO:0000313" key="8">
    <source>
        <dbReference type="EMBL" id="QXT40529.1"/>
    </source>
</evidence>
<dbReference type="CDD" id="cd00571">
    <property type="entry name" value="UreE"/>
    <property type="match status" value="1"/>
</dbReference>
<sequence>MTTLPIAQTLYRNGTWSGPAERCELDYDARFLRRKRLSTARGKPFLVDLPQTTSLDQGDALKLEDDTLVEITAAQEALYRVTGPDLVRLAWHVGNRHTPCQIGADHLLIQADPVIGHMLEHLGAAVTPVTAPFTPEGGAYGHGRTHSHEHVATAHDH</sequence>
<keyword evidence="3 5" id="KW-0533">Nickel</keyword>
<dbReference type="AlphaFoldDB" id="A0A8F6TYX5"/>
<dbReference type="HAMAP" id="MF_00822">
    <property type="entry name" value="UreE"/>
    <property type="match status" value="1"/>
</dbReference>
<reference evidence="8 9" key="1">
    <citation type="submission" date="2021-07" db="EMBL/GenBank/DDBJ databases">
        <title>A novel Jannaschia species isolated from marine dinoflagellate Ceratoperidinium margalefii.</title>
        <authorList>
            <person name="Jiang Y."/>
            <person name="Li Z."/>
        </authorList>
    </citation>
    <scope>NUCLEOTIDE SEQUENCE [LARGE SCALE GENOMIC DNA]</scope>
    <source>
        <strain evidence="8 9">J12C1-MA-4</strain>
    </source>
</reference>
<dbReference type="InterPro" id="IPR007864">
    <property type="entry name" value="UreE_C_dom"/>
</dbReference>
<feature type="domain" description="UreE urease accessory N-terminal" evidence="7">
    <location>
        <begin position="6"/>
        <end position="69"/>
    </location>
</feature>
<dbReference type="Proteomes" id="UP000825009">
    <property type="component" value="Chromosome"/>
</dbReference>
<evidence type="ECO:0000256" key="1">
    <source>
        <dbReference type="ARBA" id="ARBA00004496"/>
    </source>
</evidence>
<keyword evidence="2 5" id="KW-0963">Cytoplasm</keyword>
<proteinExistence type="inferred from homology"/>
<comment type="similarity">
    <text evidence="5">Belongs to the UreE family.</text>
</comment>
<dbReference type="KEGG" id="gce:KYE46_04605"/>
<keyword evidence="9" id="KW-1185">Reference proteome</keyword>
<evidence type="ECO:0000259" key="7">
    <source>
        <dbReference type="SMART" id="SM00988"/>
    </source>
</evidence>
<gene>
    <name evidence="5" type="primary">ureE</name>
    <name evidence="8" type="ORF">KYE46_04605</name>
</gene>
<comment type="function">
    <text evidence="5">Involved in urease metallocenter assembly. Binds nickel. Probably functions as a nickel donor during metallocenter assembly.</text>
</comment>
<dbReference type="PIRSF" id="PIRSF036402">
    <property type="entry name" value="Ureas_acces_UreE"/>
    <property type="match status" value="1"/>
</dbReference>
<dbReference type="Pfam" id="PF02814">
    <property type="entry name" value="UreE_N"/>
    <property type="match status" value="1"/>
</dbReference>
<dbReference type="GO" id="GO:0016151">
    <property type="term" value="F:nickel cation binding"/>
    <property type="evidence" value="ECO:0007669"/>
    <property type="project" value="UniProtKB-UniRule"/>
</dbReference>
<evidence type="ECO:0000256" key="5">
    <source>
        <dbReference type="HAMAP-Rule" id="MF_00822"/>
    </source>
</evidence>
<dbReference type="GO" id="GO:0065003">
    <property type="term" value="P:protein-containing complex assembly"/>
    <property type="evidence" value="ECO:0007669"/>
    <property type="project" value="InterPro"/>
</dbReference>
<organism evidence="8 9">
    <name type="scientific">Gymnodinialimonas ceratoperidinii</name>
    <dbReference type="NCBI Taxonomy" id="2856823"/>
    <lineage>
        <taxon>Bacteria</taxon>
        <taxon>Pseudomonadati</taxon>
        <taxon>Pseudomonadota</taxon>
        <taxon>Alphaproteobacteria</taxon>
        <taxon>Rhodobacterales</taxon>
        <taxon>Paracoccaceae</taxon>
        <taxon>Gymnodinialimonas</taxon>
    </lineage>
</organism>
<evidence type="ECO:0000256" key="6">
    <source>
        <dbReference type="SAM" id="MobiDB-lite"/>
    </source>
</evidence>
<dbReference type="GO" id="GO:0006457">
    <property type="term" value="P:protein folding"/>
    <property type="evidence" value="ECO:0007669"/>
    <property type="project" value="InterPro"/>
</dbReference>
<comment type="subcellular location">
    <subcellularLocation>
        <location evidence="1 5">Cytoplasm</location>
    </subcellularLocation>
</comment>
<evidence type="ECO:0000256" key="4">
    <source>
        <dbReference type="ARBA" id="ARBA00023186"/>
    </source>
</evidence>